<geneLocation type="chloroplast" evidence="3"/>
<dbReference type="Pfam" id="PF08388">
    <property type="entry name" value="GIIM"/>
    <property type="match status" value="1"/>
</dbReference>
<protein>
    <submittedName>
        <fullName evidence="3">Putative reverse transcriptase and intron maturase</fullName>
    </submittedName>
</protein>
<evidence type="ECO:0000259" key="1">
    <source>
        <dbReference type="Pfam" id="PF08388"/>
    </source>
</evidence>
<keyword evidence="3" id="KW-0695">RNA-directed DNA polymerase</keyword>
<dbReference type="GeneID" id="32884212"/>
<organism evidence="3">
    <name type="scientific">Sykidion marinum</name>
    <name type="common">Green alga</name>
    <name type="synonym">Pseudoneochloris marina</name>
    <dbReference type="NCBI Taxonomy" id="44573"/>
    <lineage>
        <taxon>Eukaryota</taxon>
        <taxon>Viridiplantae</taxon>
        <taxon>Chlorophyta</taxon>
        <taxon>core chlorophytes</taxon>
        <taxon>Ulvophyceae</taxon>
        <taxon>Sykidiales</taxon>
        <taxon>Sykidiacaeae</taxon>
        <taxon>Sykidion</taxon>
    </lineage>
</organism>
<dbReference type="PANTHER" id="PTHR34047:SF8">
    <property type="entry name" value="PROTEIN YKFC"/>
    <property type="match status" value="1"/>
</dbReference>
<dbReference type="InterPro" id="IPR025960">
    <property type="entry name" value="RVT_N"/>
</dbReference>
<evidence type="ECO:0000259" key="2">
    <source>
        <dbReference type="Pfam" id="PF13655"/>
    </source>
</evidence>
<name>A0A1W6EGM4_SYKMA</name>
<accession>A0A1W6EGM4</accession>
<dbReference type="InterPro" id="IPR043502">
    <property type="entry name" value="DNA/RNA_pol_sf"/>
</dbReference>
<evidence type="ECO:0000313" key="3">
    <source>
        <dbReference type="EMBL" id="ARK14541.1"/>
    </source>
</evidence>
<gene>
    <name evidence="3" type="primary">orf477</name>
</gene>
<dbReference type="InterPro" id="IPR051083">
    <property type="entry name" value="GrpII_Intron_Splice-Mob/Def"/>
</dbReference>
<dbReference type="AlphaFoldDB" id="A0A1W6EGM4"/>
<keyword evidence="3" id="KW-0548">Nucleotidyltransferase</keyword>
<sequence length="477" mass="57067">MTTSQKQSIYYPLKVENWTDLNWSKIEKTIKVLQHRIAKAAERNDYRTVRNLQRLLKRSTAARLKAIKLVTQDSSINQMIKIDDQLWITFNKKEKLALNLTKIGLTKSFSELNYLKSKNLNDQELDCFEIISISNRAYKALWKLILSPCLKTQPNLFLNQSIIENTENLKLNTLIHQFLLKSNAKWIFYLSIDDLFKKNHQDWLLKKIPIEKNVLKRWFQDNTLNQNHLLSNSSNSYLDKELLYIFLNLSLNSLEKNIENNLTVNQNKNDHVFIKKKLNIFRYVDNMIIVGESEQELEFIKNLIIKSLDMRGLKIKEETSAIRFISEGFDFLHWHFRKYQNNKILCQISKKNLADHRKEMKYLTKKIHEPQILIPKLNKKIDQWITYHSQCHNLSKIGSSMNQYLYHCLIKWGKRRHSNKTHKWIFKNYWKHKNGRWVFSIQTKDGKLITLLNYNQVKKITFILAKNEIDYKMEKTK</sequence>
<feature type="domain" description="Reverse transcriptase N-terminal" evidence="2">
    <location>
        <begin position="18"/>
        <end position="100"/>
    </location>
</feature>
<dbReference type="PANTHER" id="PTHR34047">
    <property type="entry name" value="NUCLEAR INTRON MATURASE 1, MITOCHONDRIAL-RELATED"/>
    <property type="match status" value="1"/>
</dbReference>
<dbReference type="GO" id="GO:0003964">
    <property type="term" value="F:RNA-directed DNA polymerase activity"/>
    <property type="evidence" value="ECO:0007669"/>
    <property type="project" value="UniProtKB-KW"/>
</dbReference>
<feature type="domain" description="Group II intron maturase-specific" evidence="1">
    <location>
        <begin position="357"/>
        <end position="430"/>
    </location>
</feature>
<dbReference type="EMBL" id="KY407657">
    <property type="protein sequence ID" value="ARK14541.1"/>
    <property type="molecule type" value="Genomic_DNA"/>
</dbReference>
<dbReference type="SUPFAM" id="SSF56672">
    <property type="entry name" value="DNA/RNA polymerases"/>
    <property type="match status" value="1"/>
</dbReference>
<reference evidence="3" key="1">
    <citation type="journal article" date="2017" name="Sci. Rep.">
        <title>Divergent copies of the large inverted repeat in the chloroplast genomes of ulvophycean green algae.</title>
        <authorList>
            <person name="Turmel M."/>
            <person name="Otis C."/>
            <person name="Lemieux C."/>
        </authorList>
    </citation>
    <scope>NUCLEOTIDE SEQUENCE</scope>
</reference>
<dbReference type="RefSeq" id="YP_009367503.1">
    <property type="nucleotide sequence ID" value="NC_034710.1"/>
</dbReference>
<keyword evidence="3" id="KW-0150">Chloroplast</keyword>
<dbReference type="Pfam" id="PF13655">
    <property type="entry name" value="RVT_N"/>
    <property type="match status" value="1"/>
</dbReference>
<dbReference type="InterPro" id="IPR013597">
    <property type="entry name" value="Mat_intron_G2"/>
</dbReference>
<keyword evidence="3" id="KW-0934">Plastid</keyword>
<proteinExistence type="predicted"/>
<keyword evidence="3" id="KW-0808">Transferase</keyword>